<dbReference type="InterPro" id="IPR036890">
    <property type="entry name" value="HATPase_C_sf"/>
</dbReference>
<dbReference type="SMART" id="SM00388">
    <property type="entry name" value="HisKA"/>
    <property type="match status" value="1"/>
</dbReference>
<dbReference type="Gene3D" id="1.10.287.130">
    <property type="match status" value="1"/>
</dbReference>
<evidence type="ECO:0000256" key="13">
    <source>
        <dbReference type="PROSITE-ProRule" id="PRU00169"/>
    </source>
</evidence>
<evidence type="ECO:0000313" key="18">
    <source>
        <dbReference type="Proteomes" id="UP001041814"/>
    </source>
</evidence>
<keyword evidence="4 13" id="KW-0597">Phosphoprotein</keyword>
<evidence type="ECO:0000256" key="11">
    <source>
        <dbReference type="ARBA" id="ARBA00023012"/>
    </source>
</evidence>
<proteinExistence type="predicted"/>
<evidence type="ECO:0000256" key="4">
    <source>
        <dbReference type="ARBA" id="ARBA00022553"/>
    </source>
</evidence>
<keyword evidence="11" id="KW-0902">Two-component regulatory system</keyword>
<organism evidence="17 18">
    <name type="scientific">Rubrivivax gelatinosus</name>
    <name type="common">Rhodocyclus gelatinosus</name>
    <name type="synonym">Rhodopseudomonas gelatinosa</name>
    <dbReference type="NCBI Taxonomy" id="28068"/>
    <lineage>
        <taxon>Bacteria</taxon>
        <taxon>Pseudomonadati</taxon>
        <taxon>Pseudomonadota</taxon>
        <taxon>Betaproteobacteria</taxon>
        <taxon>Burkholderiales</taxon>
        <taxon>Sphaerotilaceae</taxon>
        <taxon>Rubrivivax</taxon>
    </lineage>
</organism>
<dbReference type="SMART" id="SM00387">
    <property type="entry name" value="HATPase_c"/>
    <property type="match status" value="1"/>
</dbReference>
<evidence type="ECO:0000256" key="6">
    <source>
        <dbReference type="ARBA" id="ARBA00022692"/>
    </source>
</evidence>
<reference evidence="17" key="1">
    <citation type="submission" date="2017-08" db="EMBL/GenBank/DDBJ databases">
        <authorList>
            <person name="Imhoff J.F."/>
            <person name="Rahn T."/>
            <person name="Kuenzel S."/>
            <person name="Neulinger S.C."/>
        </authorList>
    </citation>
    <scope>NUCLEOTIDE SEQUENCE</scope>
    <source>
        <strain evidence="17">IM 151</strain>
    </source>
</reference>
<dbReference type="InterPro" id="IPR005467">
    <property type="entry name" value="His_kinase_dom"/>
</dbReference>
<dbReference type="InterPro" id="IPR038318">
    <property type="entry name" value="KdpD_sf"/>
</dbReference>
<dbReference type="SUPFAM" id="SSF55874">
    <property type="entry name" value="ATPase domain of HSP90 chaperone/DNA topoisomerase II/histidine kinase"/>
    <property type="match status" value="1"/>
</dbReference>
<dbReference type="SUPFAM" id="SSF52172">
    <property type="entry name" value="CheY-like"/>
    <property type="match status" value="2"/>
</dbReference>
<dbReference type="PANTHER" id="PTHR45339:SF1">
    <property type="entry name" value="HYBRID SIGNAL TRANSDUCTION HISTIDINE KINASE J"/>
    <property type="match status" value="1"/>
</dbReference>
<dbReference type="Pfam" id="PF02518">
    <property type="entry name" value="HATPase_c"/>
    <property type="match status" value="1"/>
</dbReference>
<keyword evidence="18" id="KW-1185">Reference proteome</keyword>
<dbReference type="InterPro" id="IPR001789">
    <property type="entry name" value="Sig_transdc_resp-reg_receiver"/>
</dbReference>
<reference evidence="17" key="2">
    <citation type="journal article" date="2020" name="Microorganisms">
        <title>Osmotic Adaptation and Compatible Solute Biosynthesis of Phototrophic Bacteria as Revealed from Genome Analyses.</title>
        <authorList>
            <person name="Imhoff J.F."/>
            <person name="Rahn T."/>
            <person name="Kunzel S."/>
            <person name="Keller A."/>
            <person name="Neulinger S.C."/>
        </authorList>
    </citation>
    <scope>NUCLEOTIDE SEQUENCE</scope>
    <source>
        <strain evidence="17">IM 151</strain>
    </source>
</reference>
<dbReference type="InterPro" id="IPR011006">
    <property type="entry name" value="CheY-like_superfamily"/>
</dbReference>
<dbReference type="InterPro" id="IPR004358">
    <property type="entry name" value="Sig_transdc_His_kin-like_C"/>
</dbReference>
<protein>
    <recommendedName>
        <fullName evidence="3">histidine kinase</fullName>
        <ecNumber evidence="3">2.7.13.3</ecNumber>
    </recommendedName>
</protein>
<dbReference type="CDD" id="cd16922">
    <property type="entry name" value="HATPase_EvgS-ArcB-TorS-like"/>
    <property type="match status" value="1"/>
</dbReference>
<dbReference type="Gene3D" id="3.40.50.2300">
    <property type="match status" value="2"/>
</dbReference>
<keyword evidence="7" id="KW-0547">Nucleotide-binding</keyword>
<dbReference type="Pfam" id="PF00072">
    <property type="entry name" value="Response_reg"/>
    <property type="match status" value="2"/>
</dbReference>
<name>A0ABS1E1S0_RUBGE</name>
<accession>A0ABS1E1S0</accession>
<dbReference type="PROSITE" id="PS50110">
    <property type="entry name" value="RESPONSE_REGULATORY"/>
    <property type="match status" value="2"/>
</dbReference>
<dbReference type="EMBL" id="NRRU01000142">
    <property type="protein sequence ID" value="MBK1715663.1"/>
    <property type="molecule type" value="Genomic_DNA"/>
</dbReference>
<keyword evidence="12 14" id="KW-0472">Membrane</keyword>
<comment type="subcellular location">
    <subcellularLocation>
        <location evidence="2">Membrane</location>
        <topology evidence="2">Multi-pass membrane protein</topology>
    </subcellularLocation>
</comment>
<evidence type="ECO:0000256" key="3">
    <source>
        <dbReference type="ARBA" id="ARBA00012438"/>
    </source>
</evidence>
<evidence type="ECO:0000256" key="12">
    <source>
        <dbReference type="ARBA" id="ARBA00023136"/>
    </source>
</evidence>
<dbReference type="InterPro" id="IPR036097">
    <property type="entry name" value="HisK_dim/P_sf"/>
</dbReference>
<keyword evidence="8" id="KW-0418">Kinase</keyword>
<feature type="modified residue" description="4-aspartylphosphate" evidence="13">
    <location>
        <position position="601"/>
    </location>
</feature>
<dbReference type="CDD" id="cd00082">
    <property type="entry name" value="HisKA"/>
    <property type="match status" value="1"/>
</dbReference>
<dbReference type="SUPFAM" id="SSF47384">
    <property type="entry name" value="Homodimeric domain of signal transducing histidine kinase"/>
    <property type="match status" value="1"/>
</dbReference>
<dbReference type="Gene3D" id="1.20.120.620">
    <property type="entry name" value="Backbone structure of the membrane domain of e. Coli histidine kinase receptor kdpd"/>
    <property type="match status" value="1"/>
</dbReference>
<feature type="transmembrane region" description="Helical" evidence="14">
    <location>
        <begin position="12"/>
        <end position="32"/>
    </location>
</feature>
<dbReference type="Proteomes" id="UP001041814">
    <property type="component" value="Unassembled WGS sequence"/>
</dbReference>
<dbReference type="CDD" id="cd00156">
    <property type="entry name" value="REC"/>
    <property type="match status" value="1"/>
</dbReference>
<evidence type="ECO:0000256" key="1">
    <source>
        <dbReference type="ARBA" id="ARBA00000085"/>
    </source>
</evidence>
<feature type="transmembrane region" description="Helical" evidence="14">
    <location>
        <begin position="92"/>
        <end position="111"/>
    </location>
</feature>
<dbReference type="PANTHER" id="PTHR45339">
    <property type="entry name" value="HYBRID SIGNAL TRANSDUCTION HISTIDINE KINASE J"/>
    <property type="match status" value="1"/>
</dbReference>
<keyword evidence="5" id="KW-0808">Transferase</keyword>
<evidence type="ECO:0000256" key="9">
    <source>
        <dbReference type="ARBA" id="ARBA00022840"/>
    </source>
</evidence>
<gene>
    <name evidence="17" type="ORF">CKO43_23215</name>
</gene>
<evidence type="ECO:0000313" key="17">
    <source>
        <dbReference type="EMBL" id="MBK1715663.1"/>
    </source>
</evidence>
<dbReference type="Pfam" id="PF13493">
    <property type="entry name" value="DUF4118"/>
    <property type="match status" value="1"/>
</dbReference>
<evidence type="ECO:0000256" key="7">
    <source>
        <dbReference type="ARBA" id="ARBA00022741"/>
    </source>
</evidence>
<evidence type="ECO:0000259" key="15">
    <source>
        <dbReference type="PROSITE" id="PS50109"/>
    </source>
</evidence>
<comment type="catalytic activity">
    <reaction evidence="1">
        <text>ATP + protein L-histidine = ADP + protein N-phospho-L-histidine.</text>
        <dbReference type="EC" id="2.7.13.3"/>
    </reaction>
</comment>
<evidence type="ECO:0000256" key="8">
    <source>
        <dbReference type="ARBA" id="ARBA00022777"/>
    </source>
</evidence>
<keyword evidence="6 14" id="KW-0812">Transmembrane</keyword>
<evidence type="ECO:0000256" key="2">
    <source>
        <dbReference type="ARBA" id="ARBA00004141"/>
    </source>
</evidence>
<dbReference type="PRINTS" id="PR00344">
    <property type="entry name" value="BCTRLSENSOR"/>
</dbReference>
<comment type="caution">
    <text evidence="17">The sequence shown here is derived from an EMBL/GenBank/DDBJ whole genome shotgun (WGS) entry which is preliminary data.</text>
</comment>
<feature type="domain" description="Response regulatory" evidence="16">
    <location>
        <begin position="552"/>
        <end position="667"/>
    </location>
</feature>
<feature type="transmembrane region" description="Helical" evidence="14">
    <location>
        <begin position="53"/>
        <end position="77"/>
    </location>
</feature>
<evidence type="ECO:0000256" key="14">
    <source>
        <dbReference type="SAM" id="Phobius"/>
    </source>
</evidence>
<dbReference type="InterPro" id="IPR025201">
    <property type="entry name" value="KdpD_TM"/>
</dbReference>
<dbReference type="EC" id="2.7.13.3" evidence="3"/>
<dbReference type="CDD" id="cd17546">
    <property type="entry name" value="REC_hyHK_CKI1_RcsC-like"/>
    <property type="match status" value="1"/>
</dbReference>
<dbReference type="InterPro" id="IPR003661">
    <property type="entry name" value="HisK_dim/P_dom"/>
</dbReference>
<feature type="domain" description="Response regulatory" evidence="16">
    <location>
        <begin position="400"/>
        <end position="521"/>
    </location>
</feature>
<dbReference type="SMART" id="SM00448">
    <property type="entry name" value="REC"/>
    <property type="match status" value="2"/>
</dbReference>
<evidence type="ECO:0000259" key="16">
    <source>
        <dbReference type="PROSITE" id="PS50110"/>
    </source>
</evidence>
<evidence type="ECO:0000256" key="10">
    <source>
        <dbReference type="ARBA" id="ARBA00022989"/>
    </source>
</evidence>
<keyword evidence="9" id="KW-0067">ATP-binding</keyword>
<feature type="domain" description="Histidine kinase" evidence="15">
    <location>
        <begin position="163"/>
        <end position="383"/>
    </location>
</feature>
<keyword evidence="10 14" id="KW-1133">Transmembrane helix</keyword>
<feature type="modified residue" description="4-aspartylphosphate" evidence="13">
    <location>
        <position position="454"/>
    </location>
</feature>
<dbReference type="InterPro" id="IPR003594">
    <property type="entry name" value="HATPase_dom"/>
</dbReference>
<evidence type="ECO:0000256" key="5">
    <source>
        <dbReference type="ARBA" id="ARBA00022679"/>
    </source>
</evidence>
<dbReference type="Gene3D" id="3.30.565.10">
    <property type="entry name" value="Histidine kinase-like ATPase, C-terminal domain"/>
    <property type="match status" value="1"/>
</dbReference>
<sequence>MTSDLVGTPRPWQAYAVALVSTALVLWARIALDEVLGGQPTLIIFAMPIMLSAYLGGLKAGLLATALAFAATTYFLLPPLHSFAVASEVERWQLFFVLLTGVLISVLSAALHRARRRTEALVQELAQHRAHLEQLVAARTAQLEESRDAAEAANRAKSLFLANMSHEIRTPMNAIIGLTHLVSRDLADPVQRARLHKVDGAAQHLLKVISDILDLSKIDAGKLVLEDAEFSRDEFLTGVLAMVHGQARAKGLELVLDSGALPERLHGDAKRLAQALLNLLANAVKFTERGWVRLRCERVAERGEQLQLRFEVRDTGPGIALEDQPRLFNAFEQADNSATRRHGGTGLGLALTRRLATLMGGEAGMESVPGVGSTFWFTAWLGRGCGVAEAVELPTTTGLHALLVDDLPEALGAIADLLAMLGLEVEACPGPDDALQRLREDLAAGRRPDVMLIDWRMVPMDGMATHRAIGELLAPPLPPSILVTADDDPELARLAREAGFDAVLVKPITASSLNDTLMRVLRRRTPVPALLPAADAGSSAEAELRRRHHGQRVLLAEDNPVNQEVTAALLDMVGLLVDTADDGLQAVALASTRAHALVLMDMQMPHLDGIEATLEIRRRLGDALPILAMTANAFGTDRAACLAAGMNDHIPKPVDPQLLYETLLRWLPDRGPGSAAG</sequence>
<dbReference type="Pfam" id="PF00512">
    <property type="entry name" value="HisKA"/>
    <property type="match status" value="1"/>
</dbReference>
<dbReference type="PROSITE" id="PS50109">
    <property type="entry name" value="HIS_KIN"/>
    <property type="match status" value="1"/>
</dbReference>